<evidence type="ECO:0000256" key="1">
    <source>
        <dbReference type="ARBA" id="ARBA00022741"/>
    </source>
</evidence>
<dbReference type="InterPro" id="IPR027413">
    <property type="entry name" value="GROEL-like_equatorial_sf"/>
</dbReference>
<dbReference type="Gene3D" id="1.10.560.10">
    <property type="entry name" value="GroEL-like equatorial domain"/>
    <property type="match status" value="1"/>
</dbReference>
<sequence>MELSKYLRDCSRTIAGKEQLLMGAMAKAFEVIPRQLCENAGFDATNILNKLRQSHAQGIHLNTV</sequence>
<dbReference type="SUPFAM" id="SSF48592">
    <property type="entry name" value="GroEL equatorial domain-like"/>
    <property type="match status" value="1"/>
</dbReference>
<evidence type="ECO:0000313" key="5">
    <source>
        <dbReference type="Proteomes" id="UP000828390"/>
    </source>
</evidence>
<gene>
    <name evidence="4" type="ORF">DPMN_098691</name>
</gene>
<keyword evidence="5" id="KW-1185">Reference proteome</keyword>
<keyword evidence="1" id="KW-0547">Nucleotide-binding</keyword>
<dbReference type="Pfam" id="PF00118">
    <property type="entry name" value="Cpn60_TCP1"/>
    <property type="match status" value="1"/>
</dbReference>
<dbReference type="InterPro" id="IPR017998">
    <property type="entry name" value="Chaperone_TCP-1"/>
</dbReference>
<dbReference type="EMBL" id="JAIWYP010000003">
    <property type="protein sequence ID" value="KAH3856111.1"/>
    <property type="molecule type" value="Genomic_DNA"/>
</dbReference>
<evidence type="ECO:0000313" key="4">
    <source>
        <dbReference type="EMBL" id="KAH3856111.1"/>
    </source>
</evidence>
<evidence type="ECO:0000256" key="3">
    <source>
        <dbReference type="ARBA" id="ARBA00023186"/>
    </source>
</evidence>
<dbReference type="InterPro" id="IPR002423">
    <property type="entry name" value="Cpn60/GroEL/TCP-1"/>
</dbReference>
<name>A0A9D4R5Q7_DREPO</name>
<protein>
    <recommendedName>
        <fullName evidence="6">TCP-1-eta</fullName>
    </recommendedName>
</protein>
<dbReference type="Proteomes" id="UP000828390">
    <property type="component" value="Unassembled WGS sequence"/>
</dbReference>
<organism evidence="4 5">
    <name type="scientific">Dreissena polymorpha</name>
    <name type="common">Zebra mussel</name>
    <name type="synonym">Mytilus polymorpha</name>
    <dbReference type="NCBI Taxonomy" id="45954"/>
    <lineage>
        <taxon>Eukaryota</taxon>
        <taxon>Metazoa</taxon>
        <taxon>Spiralia</taxon>
        <taxon>Lophotrochozoa</taxon>
        <taxon>Mollusca</taxon>
        <taxon>Bivalvia</taxon>
        <taxon>Autobranchia</taxon>
        <taxon>Heteroconchia</taxon>
        <taxon>Euheterodonta</taxon>
        <taxon>Imparidentia</taxon>
        <taxon>Neoheterodontei</taxon>
        <taxon>Myida</taxon>
        <taxon>Dreissenoidea</taxon>
        <taxon>Dreissenidae</taxon>
        <taxon>Dreissena</taxon>
    </lineage>
</organism>
<evidence type="ECO:0008006" key="6">
    <source>
        <dbReference type="Google" id="ProtNLM"/>
    </source>
</evidence>
<evidence type="ECO:0000256" key="2">
    <source>
        <dbReference type="ARBA" id="ARBA00022840"/>
    </source>
</evidence>
<proteinExistence type="predicted"/>
<dbReference type="GO" id="GO:0140662">
    <property type="term" value="F:ATP-dependent protein folding chaperone"/>
    <property type="evidence" value="ECO:0007669"/>
    <property type="project" value="InterPro"/>
</dbReference>
<dbReference type="GO" id="GO:0005524">
    <property type="term" value="F:ATP binding"/>
    <property type="evidence" value="ECO:0007669"/>
    <property type="project" value="UniProtKB-KW"/>
</dbReference>
<reference evidence="4" key="2">
    <citation type="submission" date="2020-11" db="EMBL/GenBank/DDBJ databases">
        <authorList>
            <person name="McCartney M.A."/>
            <person name="Auch B."/>
            <person name="Kono T."/>
            <person name="Mallez S."/>
            <person name="Becker A."/>
            <person name="Gohl D.M."/>
            <person name="Silverstein K.A.T."/>
            <person name="Koren S."/>
            <person name="Bechman K.B."/>
            <person name="Herman A."/>
            <person name="Abrahante J.E."/>
            <person name="Garbe J."/>
        </authorList>
    </citation>
    <scope>NUCLEOTIDE SEQUENCE</scope>
    <source>
        <strain evidence="4">Duluth1</strain>
        <tissue evidence="4">Whole animal</tissue>
    </source>
</reference>
<keyword evidence="3" id="KW-0143">Chaperone</keyword>
<reference evidence="4" key="1">
    <citation type="journal article" date="2019" name="bioRxiv">
        <title>The Genome of the Zebra Mussel, Dreissena polymorpha: A Resource for Invasive Species Research.</title>
        <authorList>
            <person name="McCartney M.A."/>
            <person name="Auch B."/>
            <person name="Kono T."/>
            <person name="Mallez S."/>
            <person name="Zhang Y."/>
            <person name="Obille A."/>
            <person name="Becker A."/>
            <person name="Abrahante J.E."/>
            <person name="Garbe J."/>
            <person name="Badalamenti J.P."/>
            <person name="Herman A."/>
            <person name="Mangelson H."/>
            <person name="Liachko I."/>
            <person name="Sullivan S."/>
            <person name="Sone E.D."/>
            <person name="Koren S."/>
            <person name="Silverstein K.A.T."/>
            <person name="Beckman K.B."/>
            <person name="Gohl D.M."/>
        </authorList>
    </citation>
    <scope>NUCLEOTIDE SEQUENCE</scope>
    <source>
        <strain evidence="4">Duluth1</strain>
        <tissue evidence="4">Whole animal</tissue>
    </source>
</reference>
<accession>A0A9D4R5Q7</accession>
<comment type="caution">
    <text evidence="4">The sequence shown here is derived from an EMBL/GenBank/DDBJ whole genome shotgun (WGS) entry which is preliminary data.</text>
</comment>
<dbReference type="AlphaFoldDB" id="A0A9D4R5Q7"/>
<keyword evidence="2" id="KW-0067">ATP-binding</keyword>
<dbReference type="PANTHER" id="PTHR11353">
    <property type="entry name" value="CHAPERONIN"/>
    <property type="match status" value="1"/>
</dbReference>